<dbReference type="PANTHER" id="PTHR35458">
    <property type="entry name" value="SLR0755 PROTEIN"/>
    <property type="match status" value="1"/>
</dbReference>
<dbReference type="Proteomes" id="UP001593940">
    <property type="component" value="Unassembled WGS sequence"/>
</dbReference>
<dbReference type="RefSeq" id="WP_377029185.1">
    <property type="nucleotide sequence ID" value="NZ_JBHOMY010000016.1"/>
</dbReference>
<dbReference type="EMBL" id="JBHOMY010000016">
    <property type="protein sequence ID" value="MFC1456404.1"/>
    <property type="molecule type" value="Genomic_DNA"/>
</dbReference>
<dbReference type="InterPro" id="IPR021139">
    <property type="entry name" value="NYN"/>
</dbReference>
<keyword evidence="3" id="KW-1185">Reference proteome</keyword>
<dbReference type="InterPro" id="IPR047140">
    <property type="entry name" value="LabA"/>
</dbReference>
<comment type="caution">
    <text evidence="2">The sequence shown here is derived from an EMBL/GenBank/DDBJ whole genome shotgun (WGS) entry which is preliminary data.</text>
</comment>
<feature type="domain" description="NYN" evidence="1">
    <location>
        <begin position="4"/>
        <end position="145"/>
    </location>
</feature>
<sequence length="205" mass="23099">MRRVIAYVDGFNLYHAIADLKKPHLKWVDLHKLAQSICGSDETLMGVHYFTAYATWMPQQVGRHKEYVKALQHVGVRCVIGHFKEKPRQCKKCGARWVGHEEKETDVAIAVQLMADAFTDKFDRALIISADSDMAPALRTIREHHPRRSLDVIAPPRRFGSARDLKPMLEITQGRIAKCLLPETALAPDGTAIFTRPASYVLPGT</sequence>
<dbReference type="Gene3D" id="3.40.50.1010">
    <property type="entry name" value="5'-nuclease"/>
    <property type="match status" value="1"/>
</dbReference>
<accession>A0ABV6Y571</accession>
<protein>
    <submittedName>
        <fullName evidence="2">NYN domain-containing protein</fullName>
    </submittedName>
</protein>
<organism evidence="2 3">
    <name type="scientific">Microvirga arabica</name>
    <dbReference type="NCBI Taxonomy" id="1128671"/>
    <lineage>
        <taxon>Bacteria</taxon>
        <taxon>Pseudomonadati</taxon>
        <taxon>Pseudomonadota</taxon>
        <taxon>Alphaproteobacteria</taxon>
        <taxon>Hyphomicrobiales</taxon>
        <taxon>Methylobacteriaceae</taxon>
        <taxon>Microvirga</taxon>
    </lineage>
</organism>
<dbReference type="PANTHER" id="PTHR35458:SF8">
    <property type="entry name" value="SLR0650 PROTEIN"/>
    <property type="match status" value="1"/>
</dbReference>
<name>A0ABV6Y571_9HYPH</name>
<evidence type="ECO:0000313" key="3">
    <source>
        <dbReference type="Proteomes" id="UP001593940"/>
    </source>
</evidence>
<evidence type="ECO:0000259" key="1">
    <source>
        <dbReference type="Pfam" id="PF01936"/>
    </source>
</evidence>
<dbReference type="Pfam" id="PF01936">
    <property type="entry name" value="NYN"/>
    <property type="match status" value="1"/>
</dbReference>
<evidence type="ECO:0000313" key="2">
    <source>
        <dbReference type="EMBL" id="MFC1456404.1"/>
    </source>
</evidence>
<reference evidence="2 3" key="1">
    <citation type="submission" date="2024-09" db="EMBL/GenBank/DDBJ databases">
        <title>Nodulacao em especies de Leguminosae Basais da Amazonia e Caracterizacao dos Rizobios e Bacterias Associadas aos Nodulos.</title>
        <authorList>
            <person name="Jambeiro I.C.A."/>
            <person name="Lopes I.S."/>
            <person name="Aguiar E.R.G.R."/>
            <person name="Santos A.F.J."/>
            <person name="Dos Santos J.M.F."/>
            <person name="Gross E."/>
        </authorList>
    </citation>
    <scope>NUCLEOTIDE SEQUENCE [LARGE SCALE GENOMIC DNA]</scope>
    <source>
        <strain evidence="2 3">BRUESC1165</strain>
    </source>
</reference>
<gene>
    <name evidence="2" type="ORF">ACETIH_06650</name>
</gene>
<dbReference type="CDD" id="cd18722">
    <property type="entry name" value="PIN_NicB-like"/>
    <property type="match status" value="1"/>
</dbReference>
<proteinExistence type="predicted"/>